<accession>A0AAV0W4I4</accession>
<evidence type="ECO:0000313" key="1">
    <source>
        <dbReference type="EMBL" id="CAI6350694.1"/>
    </source>
</evidence>
<comment type="caution">
    <text evidence="1">The sequence shown here is derived from an EMBL/GenBank/DDBJ whole genome shotgun (WGS) entry which is preliminary data.</text>
</comment>
<keyword evidence="2" id="KW-1185">Reference proteome</keyword>
<evidence type="ECO:0000313" key="2">
    <source>
        <dbReference type="Proteomes" id="UP001160148"/>
    </source>
</evidence>
<gene>
    <name evidence="1" type="ORF">MEUPH1_LOCUS7126</name>
</gene>
<reference evidence="1 2" key="1">
    <citation type="submission" date="2023-01" db="EMBL/GenBank/DDBJ databases">
        <authorList>
            <person name="Whitehead M."/>
        </authorList>
    </citation>
    <scope>NUCLEOTIDE SEQUENCE [LARGE SCALE GENOMIC DNA]</scope>
</reference>
<dbReference type="EMBL" id="CARXXK010000001">
    <property type="protein sequence ID" value="CAI6350694.1"/>
    <property type="molecule type" value="Genomic_DNA"/>
</dbReference>
<evidence type="ECO:0008006" key="3">
    <source>
        <dbReference type="Google" id="ProtNLM"/>
    </source>
</evidence>
<name>A0AAV0W4I4_9HEMI</name>
<dbReference type="AlphaFoldDB" id="A0AAV0W4I4"/>
<sequence length="98" mass="11328">MDIQPCGSKESIAYYIAKYIAKSEHPEVHRSIAKAIQQIQRDESNISLKLFKVCMKILNERQVSACECVFRLCHLNLRESSRMCVFLTPINLNNDIKL</sequence>
<dbReference type="Proteomes" id="UP001160148">
    <property type="component" value="Unassembled WGS sequence"/>
</dbReference>
<proteinExistence type="predicted"/>
<protein>
    <recommendedName>
        <fullName evidence="3">Clathrin/coatomer adaptor adaptin-like N-terminal domain-containing protein</fullName>
    </recommendedName>
</protein>
<organism evidence="1 2">
    <name type="scientific">Macrosiphum euphorbiae</name>
    <name type="common">potato aphid</name>
    <dbReference type="NCBI Taxonomy" id="13131"/>
    <lineage>
        <taxon>Eukaryota</taxon>
        <taxon>Metazoa</taxon>
        <taxon>Ecdysozoa</taxon>
        <taxon>Arthropoda</taxon>
        <taxon>Hexapoda</taxon>
        <taxon>Insecta</taxon>
        <taxon>Pterygota</taxon>
        <taxon>Neoptera</taxon>
        <taxon>Paraneoptera</taxon>
        <taxon>Hemiptera</taxon>
        <taxon>Sternorrhyncha</taxon>
        <taxon>Aphidomorpha</taxon>
        <taxon>Aphidoidea</taxon>
        <taxon>Aphididae</taxon>
        <taxon>Macrosiphini</taxon>
        <taxon>Macrosiphum</taxon>
    </lineage>
</organism>